<evidence type="ECO:0000313" key="4">
    <source>
        <dbReference type="EMBL" id="KAK7466513.1"/>
    </source>
</evidence>
<feature type="domain" description="C2H2-type" evidence="3">
    <location>
        <begin position="202"/>
        <end position="229"/>
    </location>
</feature>
<dbReference type="InterPro" id="IPR013087">
    <property type="entry name" value="Znf_C2H2_type"/>
</dbReference>
<feature type="compositionally biased region" description="Low complexity" evidence="2">
    <location>
        <begin position="111"/>
        <end position="125"/>
    </location>
</feature>
<comment type="caution">
    <text evidence="4">The sequence shown here is derived from an EMBL/GenBank/DDBJ whole genome shotgun (WGS) entry which is preliminary data.</text>
</comment>
<keyword evidence="1" id="KW-0479">Metal-binding</keyword>
<evidence type="ECO:0000256" key="2">
    <source>
        <dbReference type="SAM" id="MobiDB-lite"/>
    </source>
</evidence>
<reference evidence="4 5" key="1">
    <citation type="journal article" date="2023" name="Sci. Data">
        <title>Genome assembly of the Korean intertidal mud-creeper Batillaria attramentaria.</title>
        <authorList>
            <person name="Patra A.K."/>
            <person name="Ho P.T."/>
            <person name="Jun S."/>
            <person name="Lee S.J."/>
            <person name="Kim Y."/>
            <person name="Won Y.J."/>
        </authorList>
    </citation>
    <scope>NUCLEOTIDE SEQUENCE [LARGE SCALE GENOMIC DNA]</scope>
    <source>
        <strain evidence="4">Wonlab-2016</strain>
    </source>
</reference>
<dbReference type="SUPFAM" id="SSF57667">
    <property type="entry name" value="beta-beta-alpha zinc fingers"/>
    <property type="match status" value="1"/>
</dbReference>
<evidence type="ECO:0000259" key="3">
    <source>
        <dbReference type="PROSITE" id="PS50157"/>
    </source>
</evidence>
<protein>
    <recommendedName>
        <fullName evidence="3">C2H2-type domain-containing protein</fullName>
    </recommendedName>
</protein>
<name>A0ABD0J912_9CAEN</name>
<dbReference type="PROSITE" id="PS50157">
    <property type="entry name" value="ZINC_FINGER_C2H2_2"/>
    <property type="match status" value="1"/>
</dbReference>
<feature type="region of interest" description="Disordered" evidence="2">
    <location>
        <begin position="171"/>
        <end position="230"/>
    </location>
</feature>
<accession>A0ABD0J912</accession>
<keyword evidence="5" id="KW-1185">Reference proteome</keyword>
<feature type="non-terminal residue" evidence="4">
    <location>
        <position position="243"/>
    </location>
</feature>
<dbReference type="AlphaFoldDB" id="A0ABD0J912"/>
<evidence type="ECO:0000256" key="1">
    <source>
        <dbReference type="PROSITE-ProRule" id="PRU00042"/>
    </source>
</evidence>
<dbReference type="GO" id="GO:0008270">
    <property type="term" value="F:zinc ion binding"/>
    <property type="evidence" value="ECO:0007669"/>
    <property type="project" value="UniProtKB-KW"/>
</dbReference>
<dbReference type="Proteomes" id="UP001519460">
    <property type="component" value="Unassembled WGS sequence"/>
</dbReference>
<gene>
    <name evidence="4" type="ORF">BaRGS_00037388</name>
</gene>
<sequence>MPRSFLVKKSLKGEDAGYHSYRVRDPYDDEVLDVSLKAVTPFTPSATPIQPLTVRVNKRSFGITQRFSEAPTADSCLEIAAAPPEKSSYIHDVIPSPVIQNGGDAEKAHLEASTPSAESESATTEQSLQHKAREHVFSNSVTIGYTHKELLVINIQTSILFPTVTGGHEDGPPWTVASSGLSDSGRASADSHSDRPGSRQRYTCNECGKDTRPLPTFSRHKQTHRSLDSKSAKKCPHCEKVYV</sequence>
<evidence type="ECO:0000313" key="5">
    <source>
        <dbReference type="Proteomes" id="UP001519460"/>
    </source>
</evidence>
<keyword evidence="1" id="KW-0862">Zinc</keyword>
<organism evidence="4 5">
    <name type="scientific">Batillaria attramentaria</name>
    <dbReference type="NCBI Taxonomy" id="370345"/>
    <lineage>
        <taxon>Eukaryota</taxon>
        <taxon>Metazoa</taxon>
        <taxon>Spiralia</taxon>
        <taxon>Lophotrochozoa</taxon>
        <taxon>Mollusca</taxon>
        <taxon>Gastropoda</taxon>
        <taxon>Caenogastropoda</taxon>
        <taxon>Sorbeoconcha</taxon>
        <taxon>Cerithioidea</taxon>
        <taxon>Batillariidae</taxon>
        <taxon>Batillaria</taxon>
    </lineage>
</organism>
<feature type="region of interest" description="Disordered" evidence="2">
    <location>
        <begin position="106"/>
        <end position="131"/>
    </location>
</feature>
<dbReference type="InterPro" id="IPR036236">
    <property type="entry name" value="Znf_C2H2_sf"/>
</dbReference>
<keyword evidence="1" id="KW-0863">Zinc-finger</keyword>
<proteinExistence type="predicted"/>
<dbReference type="EMBL" id="JACVVK020000558">
    <property type="protein sequence ID" value="KAK7466513.1"/>
    <property type="molecule type" value="Genomic_DNA"/>
</dbReference>